<proteinExistence type="predicted"/>
<evidence type="ECO:0000313" key="2">
    <source>
        <dbReference type="EMBL" id="CAJ0587353.1"/>
    </source>
</evidence>
<keyword evidence="1" id="KW-1133">Transmembrane helix</keyword>
<feature type="transmembrane region" description="Helical" evidence="1">
    <location>
        <begin position="120"/>
        <end position="141"/>
    </location>
</feature>
<dbReference type="Proteomes" id="UP001177023">
    <property type="component" value="Unassembled WGS sequence"/>
</dbReference>
<feature type="non-terminal residue" evidence="2">
    <location>
        <position position="1"/>
    </location>
</feature>
<keyword evidence="1" id="KW-0472">Membrane</keyword>
<sequence length="179" mass="20520">MRCCCTKADRLHLRVAFYIFFLFHFVGKVAWYGRADLQFYELLEKHDRTREGLRVNVTIYVAINFLTAADMLLFLTATTLAIIGLQRGIKVLSLGYPAYMGMEIKVWYGNIEDSLVDRDSVNAIIAAYLLITSLLAFSSYIPHYRQMFPKKERSPTIASTYFSGRSRHSSTVSLGFYVV</sequence>
<evidence type="ECO:0000313" key="3">
    <source>
        <dbReference type="Proteomes" id="UP001177023"/>
    </source>
</evidence>
<keyword evidence="3" id="KW-1185">Reference proteome</keyword>
<dbReference type="EMBL" id="CATQJA010002710">
    <property type="protein sequence ID" value="CAJ0587353.1"/>
    <property type="molecule type" value="Genomic_DNA"/>
</dbReference>
<keyword evidence="1" id="KW-0812">Transmembrane</keyword>
<organism evidence="2 3">
    <name type="scientific">Mesorhabditis spiculigera</name>
    <dbReference type="NCBI Taxonomy" id="96644"/>
    <lineage>
        <taxon>Eukaryota</taxon>
        <taxon>Metazoa</taxon>
        <taxon>Ecdysozoa</taxon>
        <taxon>Nematoda</taxon>
        <taxon>Chromadorea</taxon>
        <taxon>Rhabditida</taxon>
        <taxon>Rhabditina</taxon>
        <taxon>Rhabditomorpha</taxon>
        <taxon>Rhabditoidea</taxon>
        <taxon>Rhabditidae</taxon>
        <taxon>Mesorhabditinae</taxon>
        <taxon>Mesorhabditis</taxon>
    </lineage>
</organism>
<comment type="caution">
    <text evidence="2">The sequence shown here is derived from an EMBL/GenBank/DDBJ whole genome shotgun (WGS) entry which is preliminary data.</text>
</comment>
<dbReference type="AlphaFoldDB" id="A0AA36DHI7"/>
<feature type="transmembrane region" description="Helical" evidence="1">
    <location>
        <begin position="91"/>
        <end position="108"/>
    </location>
</feature>
<feature type="transmembrane region" description="Helical" evidence="1">
    <location>
        <begin position="12"/>
        <end position="33"/>
    </location>
</feature>
<evidence type="ECO:0000256" key="1">
    <source>
        <dbReference type="SAM" id="Phobius"/>
    </source>
</evidence>
<reference evidence="2" key="1">
    <citation type="submission" date="2023-06" db="EMBL/GenBank/DDBJ databases">
        <authorList>
            <person name="Delattre M."/>
        </authorList>
    </citation>
    <scope>NUCLEOTIDE SEQUENCE</scope>
    <source>
        <strain evidence="2">AF72</strain>
    </source>
</reference>
<name>A0AA36DHI7_9BILA</name>
<accession>A0AA36DHI7</accession>
<gene>
    <name evidence="2" type="ORF">MSPICULIGERA_LOCUS25326</name>
</gene>
<protein>
    <submittedName>
        <fullName evidence="2">Uncharacterized protein</fullName>
    </submittedName>
</protein>
<feature type="transmembrane region" description="Helical" evidence="1">
    <location>
        <begin position="59"/>
        <end position="84"/>
    </location>
</feature>